<comment type="caution">
    <text evidence="2">The sequence shown here is derived from an EMBL/GenBank/DDBJ whole genome shotgun (WGS) entry which is preliminary data.</text>
</comment>
<dbReference type="HOGENOM" id="CLU_212495_1_0_9"/>
<evidence type="ECO:0008006" key="4">
    <source>
        <dbReference type="Google" id="ProtNLM"/>
    </source>
</evidence>
<sequence>MKKILLAITSIALIAVVFTSTDNKEQPNQIVKEDTQHLLVRMSDPGGGMG</sequence>
<evidence type="ECO:0000256" key="1">
    <source>
        <dbReference type="SAM" id="SignalP"/>
    </source>
</evidence>
<feature type="chain" id="PRO_5038440583" description="Phr family secreted Rap phosphatase inhibitor" evidence="1">
    <location>
        <begin position="20"/>
        <end position="50"/>
    </location>
</feature>
<dbReference type="RefSeq" id="WP_002107469.1">
    <property type="nucleotide sequence ID" value="NZ_JH792004.1"/>
</dbReference>
<name>J7ZWX4_BACCE</name>
<feature type="signal peptide" evidence="1">
    <location>
        <begin position="1"/>
        <end position="19"/>
    </location>
</feature>
<dbReference type="AlphaFoldDB" id="J7ZWX4"/>
<accession>J7ZWX4</accession>
<reference evidence="2 3" key="1">
    <citation type="submission" date="2012-04" db="EMBL/GenBank/DDBJ databases">
        <title>The Genome Sequence of Bacillus cereus BAG5X1-1.</title>
        <authorList>
            <consortium name="The Broad Institute Genome Sequencing Platform"/>
            <consortium name="The Broad Institute Genome Sequencing Center for Infectious Disease"/>
            <person name="Feldgarden M."/>
            <person name="Van der Auwera G.A."/>
            <person name="Mahillon J."/>
            <person name="Duprez V."/>
            <person name="Timmery S."/>
            <person name="Mattelet C."/>
            <person name="Dierick K."/>
            <person name="Sun M."/>
            <person name="Yu Z."/>
            <person name="Zhu L."/>
            <person name="Hu X."/>
            <person name="Shank E.B."/>
            <person name="Swiecicka I."/>
            <person name="Hansen B.M."/>
            <person name="Andrup L."/>
            <person name="Young S.K."/>
            <person name="Zeng Q."/>
            <person name="Gargeya S."/>
            <person name="Fitzgerald M."/>
            <person name="Haas B."/>
            <person name="Abouelleil A."/>
            <person name="Alvarado L."/>
            <person name="Arachchi H.M."/>
            <person name="Berlin A."/>
            <person name="Chapman S.B."/>
            <person name="Goldberg J."/>
            <person name="Griggs A."/>
            <person name="Gujja S."/>
            <person name="Hansen M."/>
            <person name="Howarth C."/>
            <person name="Imamovic A."/>
            <person name="Larimer J."/>
            <person name="McCowen C."/>
            <person name="Montmayeur A."/>
            <person name="Murphy C."/>
            <person name="Neiman D."/>
            <person name="Pearson M."/>
            <person name="Priest M."/>
            <person name="Roberts A."/>
            <person name="Saif S."/>
            <person name="Shea T."/>
            <person name="Sisk P."/>
            <person name="Sykes S."/>
            <person name="Wortman J."/>
            <person name="Nusbaum C."/>
            <person name="Birren B."/>
        </authorList>
    </citation>
    <scope>NUCLEOTIDE SEQUENCE [LARGE SCALE GENOMIC DNA]</scope>
    <source>
        <strain evidence="2 3">BAG5X1-1</strain>
    </source>
</reference>
<dbReference type="Proteomes" id="UP000006600">
    <property type="component" value="Unassembled WGS sequence"/>
</dbReference>
<keyword evidence="1" id="KW-0732">Signal</keyword>
<evidence type="ECO:0000313" key="2">
    <source>
        <dbReference type="EMBL" id="EJQ35447.1"/>
    </source>
</evidence>
<evidence type="ECO:0000313" key="3">
    <source>
        <dbReference type="Proteomes" id="UP000006600"/>
    </source>
</evidence>
<organism evidence="2 3">
    <name type="scientific">Bacillus cereus BAG5X1-1</name>
    <dbReference type="NCBI Taxonomy" id="1053189"/>
    <lineage>
        <taxon>Bacteria</taxon>
        <taxon>Bacillati</taxon>
        <taxon>Bacillota</taxon>
        <taxon>Bacilli</taxon>
        <taxon>Bacillales</taxon>
        <taxon>Bacillaceae</taxon>
        <taxon>Bacillus</taxon>
        <taxon>Bacillus cereus group</taxon>
    </lineage>
</organism>
<dbReference type="PATRIC" id="fig|1053189.3.peg.5618"/>
<protein>
    <recommendedName>
        <fullName evidence="4">Phr family secreted Rap phosphatase inhibitor</fullName>
    </recommendedName>
</protein>
<dbReference type="EMBL" id="AHDJ01000079">
    <property type="protein sequence ID" value="EJQ35447.1"/>
    <property type="molecule type" value="Genomic_DNA"/>
</dbReference>
<proteinExistence type="predicted"/>
<gene>
    <name evidence="2" type="ORF">IEE_05524</name>
</gene>